<evidence type="ECO:0000256" key="1">
    <source>
        <dbReference type="SAM" id="SignalP"/>
    </source>
</evidence>
<dbReference type="Gene3D" id="2.40.160.20">
    <property type="match status" value="1"/>
</dbReference>
<evidence type="ECO:0000313" key="2">
    <source>
        <dbReference type="EMBL" id="GAA4850254.1"/>
    </source>
</evidence>
<dbReference type="SUPFAM" id="SSF56925">
    <property type="entry name" value="OMPA-like"/>
    <property type="match status" value="1"/>
</dbReference>
<dbReference type="RefSeq" id="WP_345374833.1">
    <property type="nucleotide sequence ID" value="NZ_BAABJX010000064.1"/>
</dbReference>
<comment type="caution">
    <text evidence="2">The sequence shown here is derived from an EMBL/GenBank/DDBJ whole genome shotgun (WGS) entry which is preliminary data.</text>
</comment>
<accession>A0ABP9DPW0</accession>
<gene>
    <name evidence="2" type="ORF">GCM10023331_38610</name>
</gene>
<dbReference type="InterPro" id="IPR011250">
    <property type="entry name" value="OMP/PagP_B-barrel"/>
</dbReference>
<dbReference type="Proteomes" id="UP001500298">
    <property type="component" value="Unassembled WGS sequence"/>
</dbReference>
<evidence type="ECO:0000313" key="3">
    <source>
        <dbReference type="Proteomes" id="UP001500298"/>
    </source>
</evidence>
<name>A0ABP9DPW0_9BACT</name>
<reference evidence="3" key="1">
    <citation type="journal article" date="2019" name="Int. J. Syst. Evol. Microbiol.">
        <title>The Global Catalogue of Microorganisms (GCM) 10K type strain sequencing project: providing services to taxonomists for standard genome sequencing and annotation.</title>
        <authorList>
            <consortium name="The Broad Institute Genomics Platform"/>
            <consortium name="The Broad Institute Genome Sequencing Center for Infectious Disease"/>
            <person name="Wu L."/>
            <person name="Ma J."/>
        </authorList>
    </citation>
    <scope>NUCLEOTIDE SEQUENCE [LARGE SCALE GENOMIC DNA]</scope>
    <source>
        <strain evidence="3">JCM 18326</strain>
    </source>
</reference>
<evidence type="ECO:0008006" key="4">
    <source>
        <dbReference type="Google" id="ProtNLM"/>
    </source>
</evidence>
<dbReference type="EMBL" id="BAABJX010000064">
    <property type="protein sequence ID" value="GAA4850254.1"/>
    <property type="molecule type" value="Genomic_DNA"/>
</dbReference>
<feature type="chain" id="PRO_5046854037" description="Outer membrane protein beta-barrel domain-containing protein" evidence="1">
    <location>
        <begin position="23"/>
        <end position="248"/>
    </location>
</feature>
<organism evidence="2 3">
    <name type="scientific">Algivirga pacifica</name>
    <dbReference type="NCBI Taxonomy" id="1162670"/>
    <lineage>
        <taxon>Bacteria</taxon>
        <taxon>Pseudomonadati</taxon>
        <taxon>Bacteroidota</taxon>
        <taxon>Cytophagia</taxon>
        <taxon>Cytophagales</taxon>
        <taxon>Flammeovirgaceae</taxon>
        <taxon>Algivirga</taxon>
    </lineage>
</organism>
<feature type="signal peptide" evidence="1">
    <location>
        <begin position="1"/>
        <end position="22"/>
    </location>
</feature>
<keyword evidence="1" id="KW-0732">Signal</keyword>
<proteinExistence type="predicted"/>
<keyword evidence="3" id="KW-1185">Reference proteome</keyword>
<protein>
    <recommendedName>
        <fullName evidence="4">Outer membrane protein beta-barrel domain-containing protein</fullName>
    </recommendedName>
</protein>
<sequence>MNRSLLILLLLCFGGYSISLNANPFKITSTTDPLPPNKETSSSLHNLHLSSSRWFNQVKRYHSLEMGIGTLWIGESFSKAMPSLSLSLKHQKRLTPRLSWSNSVNTAVWNGRTQGTIEHTSVMTLESGILYDFKKNTGVYYHRKSGFLPYLGAQLGVAYVNQQNNTTTSSPKMLFQVPITLGGRYRISTKGDLFVESVFRADLRPDVLSGTPEQPSYTPTKKPIHMLNIQIGYRYIFRGKLRTPMYLR</sequence>